<dbReference type="AlphaFoldDB" id="A0A0C9WTA2"/>
<reference evidence="1 2" key="1">
    <citation type="submission" date="2014-04" db="EMBL/GenBank/DDBJ databases">
        <authorList>
            <consortium name="DOE Joint Genome Institute"/>
            <person name="Kuo A."/>
            <person name="Kohler A."/>
            <person name="Nagy L.G."/>
            <person name="Floudas D."/>
            <person name="Copeland A."/>
            <person name="Barry K.W."/>
            <person name="Cichocki N."/>
            <person name="Veneault-Fourrey C."/>
            <person name="LaButti K."/>
            <person name="Lindquist E.A."/>
            <person name="Lipzen A."/>
            <person name="Lundell T."/>
            <person name="Morin E."/>
            <person name="Murat C."/>
            <person name="Sun H."/>
            <person name="Tunlid A."/>
            <person name="Henrissat B."/>
            <person name="Grigoriev I.V."/>
            <person name="Hibbett D.S."/>
            <person name="Martin F."/>
            <person name="Nordberg H.P."/>
            <person name="Cantor M.N."/>
            <person name="Hua S.X."/>
        </authorList>
    </citation>
    <scope>NUCLEOTIDE SEQUENCE [LARGE SCALE GENOMIC DNA]</scope>
    <source>
        <strain evidence="1 2">LaAM-08-1</strain>
    </source>
</reference>
<keyword evidence="2" id="KW-1185">Reference proteome</keyword>
<proteinExistence type="predicted"/>
<protein>
    <submittedName>
        <fullName evidence="1">Uncharacterized protein</fullName>
    </submittedName>
</protein>
<evidence type="ECO:0000313" key="2">
    <source>
        <dbReference type="Proteomes" id="UP000054477"/>
    </source>
</evidence>
<name>A0A0C9WTA2_9AGAR</name>
<organism evidence="1 2">
    <name type="scientific">Laccaria amethystina LaAM-08-1</name>
    <dbReference type="NCBI Taxonomy" id="1095629"/>
    <lineage>
        <taxon>Eukaryota</taxon>
        <taxon>Fungi</taxon>
        <taxon>Dikarya</taxon>
        <taxon>Basidiomycota</taxon>
        <taxon>Agaricomycotina</taxon>
        <taxon>Agaricomycetes</taxon>
        <taxon>Agaricomycetidae</taxon>
        <taxon>Agaricales</taxon>
        <taxon>Agaricineae</taxon>
        <taxon>Hydnangiaceae</taxon>
        <taxon>Laccaria</taxon>
    </lineage>
</organism>
<reference evidence="2" key="2">
    <citation type="submission" date="2015-01" db="EMBL/GenBank/DDBJ databases">
        <title>Evolutionary Origins and Diversification of the Mycorrhizal Mutualists.</title>
        <authorList>
            <consortium name="DOE Joint Genome Institute"/>
            <consortium name="Mycorrhizal Genomics Consortium"/>
            <person name="Kohler A."/>
            <person name="Kuo A."/>
            <person name="Nagy L.G."/>
            <person name="Floudas D."/>
            <person name="Copeland A."/>
            <person name="Barry K.W."/>
            <person name="Cichocki N."/>
            <person name="Veneault-Fourrey C."/>
            <person name="LaButti K."/>
            <person name="Lindquist E.A."/>
            <person name="Lipzen A."/>
            <person name="Lundell T."/>
            <person name="Morin E."/>
            <person name="Murat C."/>
            <person name="Riley R."/>
            <person name="Ohm R."/>
            <person name="Sun H."/>
            <person name="Tunlid A."/>
            <person name="Henrissat B."/>
            <person name="Grigoriev I.V."/>
            <person name="Hibbett D.S."/>
            <person name="Martin F."/>
        </authorList>
    </citation>
    <scope>NUCLEOTIDE SEQUENCE [LARGE SCALE GENOMIC DNA]</scope>
    <source>
        <strain evidence="2">LaAM-08-1</strain>
    </source>
</reference>
<dbReference type="HOGENOM" id="CLU_2264206_0_0_1"/>
<dbReference type="EMBL" id="KN839006">
    <property type="protein sequence ID" value="KIJ91448.1"/>
    <property type="molecule type" value="Genomic_DNA"/>
</dbReference>
<dbReference type="Proteomes" id="UP000054477">
    <property type="component" value="Unassembled WGS sequence"/>
</dbReference>
<gene>
    <name evidence="1" type="ORF">K443DRAFT_686044</name>
</gene>
<sequence length="103" mass="11235">MSTFCYRCNKLNLSSANFFFVISIPNLASPPPSPLPASFPAPALVPTNASSYGLTLQLTTACRDSFSISLPAKRLRRWSGIDSGPSESRCVVRFMVVMCWVVS</sequence>
<accession>A0A0C9WTA2</accession>
<evidence type="ECO:0000313" key="1">
    <source>
        <dbReference type="EMBL" id="KIJ91448.1"/>
    </source>
</evidence>